<evidence type="ECO:0000313" key="4">
    <source>
        <dbReference type="Proteomes" id="UP000076512"/>
    </source>
</evidence>
<keyword evidence="1" id="KW-0238">DNA-binding</keyword>
<reference evidence="3 4" key="1">
    <citation type="submission" date="2016-04" db="EMBL/GenBank/DDBJ databases">
        <authorList>
            <person name="Evans L.H."/>
            <person name="Alamgir A."/>
            <person name="Owens N."/>
            <person name="Weber N.D."/>
            <person name="Virtaneva K."/>
            <person name="Barbian K."/>
            <person name="Babar A."/>
            <person name="Rosenke K."/>
        </authorList>
    </citation>
    <scope>NUCLEOTIDE SEQUENCE [LARGE SCALE GENOMIC DNA]</scope>
    <source>
        <strain evidence="3 4">IFM 0406</strain>
    </source>
</reference>
<dbReference type="InterPro" id="IPR009061">
    <property type="entry name" value="DNA-bd_dom_put_sf"/>
</dbReference>
<evidence type="ECO:0000313" key="3">
    <source>
        <dbReference type="EMBL" id="KZM69167.1"/>
    </source>
</evidence>
<dbReference type="InterPro" id="IPR047057">
    <property type="entry name" value="MerR_fam"/>
</dbReference>
<feature type="domain" description="HTH merR-type" evidence="2">
    <location>
        <begin position="6"/>
        <end position="74"/>
    </location>
</feature>
<evidence type="ECO:0000259" key="2">
    <source>
        <dbReference type="PROSITE" id="PS50937"/>
    </source>
</evidence>
<name>A0A164I7B9_9NOCA</name>
<dbReference type="GO" id="GO:0003700">
    <property type="term" value="F:DNA-binding transcription factor activity"/>
    <property type="evidence" value="ECO:0007669"/>
    <property type="project" value="InterPro"/>
</dbReference>
<dbReference type="RefSeq" id="WP_067581397.1">
    <property type="nucleotide sequence ID" value="NZ_JABMCZ010000002.1"/>
</dbReference>
<dbReference type="PANTHER" id="PTHR30204:SF93">
    <property type="entry name" value="HTH MERR-TYPE DOMAIN-CONTAINING PROTEIN"/>
    <property type="match status" value="1"/>
</dbReference>
<dbReference type="SMART" id="SM00422">
    <property type="entry name" value="HTH_MERR"/>
    <property type="match status" value="1"/>
</dbReference>
<dbReference type="PRINTS" id="PR00040">
    <property type="entry name" value="HTHMERR"/>
</dbReference>
<sequence length="261" mass="28355">MAAGAEFTIDELAREAGTTVRSLRVYHERGVLPPPQVKGRTGFYGPEHLNRVRTISRLLDRGIKLNGIRELLQAWDRGDDLGDILGVGEPGEIAAADPAAASPAPDRAVPSPPEYSETTVAATELAQRYREVPNGLARVIAAGLYEPVDAATYRVVDPQLVGLAERLAAAGAPPAQVLDELDRLVADCDRIARRFVDVFERTAWQEFRQSPGGADDLALLTARVTDALAVPGRVSAELVDRFVARYLERDIAELGDLLRER</sequence>
<comment type="caution">
    <text evidence="3">The sequence shown here is derived from an EMBL/GenBank/DDBJ whole genome shotgun (WGS) entry which is preliminary data.</text>
</comment>
<evidence type="ECO:0000256" key="1">
    <source>
        <dbReference type="ARBA" id="ARBA00023125"/>
    </source>
</evidence>
<dbReference type="Pfam" id="PF13411">
    <property type="entry name" value="MerR_1"/>
    <property type="match status" value="1"/>
</dbReference>
<dbReference type="Gene3D" id="1.10.1660.10">
    <property type="match status" value="1"/>
</dbReference>
<gene>
    <name evidence="3" type="ORF">AWN90_15740</name>
</gene>
<dbReference type="STRING" id="455432.AWN90_15740"/>
<dbReference type="EMBL" id="LWGR01000021">
    <property type="protein sequence ID" value="KZM69167.1"/>
    <property type="molecule type" value="Genomic_DNA"/>
</dbReference>
<dbReference type="InterPro" id="IPR000551">
    <property type="entry name" value="MerR-type_HTH_dom"/>
</dbReference>
<dbReference type="PANTHER" id="PTHR30204">
    <property type="entry name" value="REDOX-CYCLING DRUG-SENSING TRANSCRIPTIONAL ACTIVATOR SOXR"/>
    <property type="match status" value="1"/>
</dbReference>
<dbReference type="GO" id="GO:0003677">
    <property type="term" value="F:DNA binding"/>
    <property type="evidence" value="ECO:0007669"/>
    <property type="project" value="UniProtKB-KW"/>
</dbReference>
<organism evidence="3 4">
    <name type="scientific">Nocardia terpenica</name>
    <dbReference type="NCBI Taxonomy" id="455432"/>
    <lineage>
        <taxon>Bacteria</taxon>
        <taxon>Bacillati</taxon>
        <taxon>Actinomycetota</taxon>
        <taxon>Actinomycetes</taxon>
        <taxon>Mycobacteriales</taxon>
        <taxon>Nocardiaceae</taxon>
        <taxon>Nocardia</taxon>
    </lineage>
</organism>
<keyword evidence="4" id="KW-1185">Reference proteome</keyword>
<proteinExistence type="predicted"/>
<protein>
    <submittedName>
        <fullName evidence="3">MerR family transcriptional regulator</fullName>
    </submittedName>
</protein>
<dbReference type="Proteomes" id="UP000076512">
    <property type="component" value="Unassembled WGS sequence"/>
</dbReference>
<dbReference type="PROSITE" id="PS50937">
    <property type="entry name" value="HTH_MERR_2"/>
    <property type="match status" value="1"/>
</dbReference>
<accession>A0A164I7B9</accession>
<dbReference type="SUPFAM" id="SSF46955">
    <property type="entry name" value="Putative DNA-binding domain"/>
    <property type="match status" value="1"/>
</dbReference>
<dbReference type="OrthoDB" id="3830374at2"/>
<dbReference type="AlphaFoldDB" id="A0A164I7B9"/>